<keyword evidence="2" id="KW-0175">Coiled coil</keyword>
<feature type="coiled-coil region" evidence="2">
    <location>
        <begin position="28"/>
        <end position="90"/>
    </location>
</feature>
<feature type="signal peptide" evidence="3">
    <location>
        <begin position="1"/>
        <end position="25"/>
    </location>
</feature>
<proteinExistence type="predicted"/>
<organism evidence="6 7">
    <name type="scientific">Extibacter muris</name>
    <dbReference type="NCBI Taxonomy" id="1796622"/>
    <lineage>
        <taxon>Bacteria</taxon>
        <taxon>Bacillati</taxon>
        <taxon>Bacillota</taxon>
        <taxon>Clostridia</taxon>
        <taxon>Lachnospirales</taxon>
        <taxon>Lachnospiraceae</taxon>
        <taxon>Extibacter</taxon>
    </lineage>
</organism>
<evidence type="ECO:0000256" key="1">
    <source>
        <dbReference type="ARBA" id="ARBA00022729"/>
    </source>
</evidence>
<dbReference type="Gene3D" id="6.10.250.3150">
    <property type="match status" value="1"/>
</dbReference>
<dbReference type="InterPro" id="IPR011055">
    <property type="entry name" value="Dup_hybrid_motif"/>
</dbReference>
<feature type="domain" description="Peptidoglycan hydrolase PcsB coiled-coil" evidence="5">
    <location>
        <begin position="93"/>
        <end position="157"/>
    </location>
</feature>
<dbReference type="InterPro" id="IPR057309">
    <property type="entry name" value="PcsB_CC"/>
</dbReference>
<keyword evidence="7" id="KW-1185">Reference proteome</keyword>
<dbReference type="AlphaFoldDB" id="A0A4R4FJ14"/>
<dbReference type="PANTHER" id="PTHR21666">
    <property type="entry name" value="PEPTIDASE-RELATED"/>
    <property type="match status" value="1"/>
</dbReference>
<evidence type="ECO:0000256" key="3">
    <source>
        <dbReference type="SAM" id="SignalP"/>
    </source>
</evidence>
<feature type="coiled-coil region" evidence="2">
    <location>
        <begin position="144"/>
        <end position="213"/>
    </location>
</feature>
<dbReference type="InterPro" id="IPR050570">
    <property type="entry name" value="Cell_wall_metabolism_enzyme"/>
</dbReference>
<evidence type="ECO:0000259" key="4">
    <source>
        <dbReference type="Pfam" id="PF01551"/>
    </source>
</evidence>
<dbReference type="Proteomes" id="UP000295710">
    <property type="component" value="Unassembled WGS sequence"/>
</dbReference>
<evidence type="ECO:0000313" key="6">
    <source>
        <dbReference type="EMBL" id="TDA22806.1"/>
    </source>
</evidence>
<reference evidence="6 7" key="1">
    <citation type="journal article" date="2016" name="Nat. Microbiol.">
        <title>The Mouse Intestinal Bacterial Collection (miBC) provides host-specific insight into cultured diversity and functional potential of the gut microbiota.</title>
        <authorList>
            <person name="Lagkouvardos I."/>
            <person name="Pukall R."/>
            <person name="Abt B."/>
            <person name="Foesel B.U."/>
            <person name="Meier-Kolthoff J.P."/>
            <person name="Kumar N."/>
            <person name="Bresciani A."/>
            <person name="Martinez I."/>
            <person name="Just S."/>
            <person name="Ziegler C."/>
            <person name="Brugiroux S."/>
            <person name="Garzetti D."/>
            <person name="Wenning M."/>
            <person name="Bui T.P."/>
            <person name="Wang J."/>
            <person name="Hugenholtz F."/>
            <person name="Plugge C.M."/>
            <person name="Peterson D.A."/>
            <person name="Hornef M.W."/>
            <person name="Baines J.F."/>
            <person name="Smidt H."/>
            <person name="Walter J."/>
            <person name="Kristiansen K."/>
            <person name="Nielsen H.B."/>
            <person name="Haller D."/>
            <person name="Overmann J."/>
            <person name="Stecher B."/>
            <person name="Clavel T."/>
        </authorList>
    </citation>
    <scope>NUCLEOTIDE SEQUENCE [LARGE SCALE GENOMIC DNA]</scope>
    <source>
        <strain evidence="6 7">DSM 28560</strain>
    </source>
</reference>
<evidence type="ECO:0000313" key="7">
    <source>
        <dbReference type="Proteomes" id="UP000295710"/>
    </source>
</evidence>
<dbReference type="PANTHER" id="PTHR21666:SF289">
    <property type="entry name" value="L-ALA--D-GLU ENDOPEPTIDASE"/>
    <property type="match status" value="1"/>
</dbReference>
<dbReference type="Pfam" id="PF01551">
    <property type="entry name" value="Peptidase_M23"/>
    <property type="match status" value="1"/>
</dbReference>
<dbReference type="EMBL" id="SMMX01000003">
    <property type="protein sequence ID" value="TDA22806.1"/>
    <property type="molecule type" value="Genomic_DNA"/>
</dbReference>
<dbReference type="Pfam" id="PF24568">
    <property type="entry name" value="CC_PcsB"/>
    <property type="match status" value="1"/>
</dbReference>
<comment type="caution">
    <text evidence="6">The sequence shown here is derived from an EMBL/GenBank/DDBJ whole genome shotgun (WGS) entry which is preliminary data.</text>
</comment>
<dbReference type="Gene3D" id="2.70.70.10">
    <property type="entry name" value="Glucose Permease (Domain IIA)"/>
    <property type="match status" value="1"/>
</dbReference>
<feature type="domain" description="M23ase beta-sheet core" evidence="4">
    <location>
        <begin position="271"/>
        <end position="365"/>
    </location>
</feature>
<feature type="chain" id="PRO_5020304225" evidence="3">
    <location>
        <begin position="26"/>
        <end position="369"/>
    </location>
</feature>
<accession>A0A4R4FJ14</accession>
<sequence>MRGKRIMSVLLVTVLCMGMAIQVNASSISDTKKKAEELESKKKAAESEKDSLAAQLDSIVAEMEDTKAKIDQKEAEIEKKEEELIQAKVDENDQYESMKKRIQYMYENGNSQFIEILVQSKSIGDFLNNAEYITTISEYDRSMLVQFQEIVKAVEEQEKALQEEYDELETMQNDLIAKQDSVNTMLESKNAEISQLESEIGATADTLAKLEAAAAAAARKQVEATQTYNGGSAGASVVSGNGTFTHPCPGYSYISSEFGWRPQPIPGASSNHKGMDFAAATGTPIYAAAGGTVVSAGYSGNAGNLIIINHGGGLQTYYMHCNNIYVRAGQSVSKGQNIGAVGSTGNSSGPHLHFQVMSGGTPVNPRNYL</sequence>
<dbReference type="SUPFAM" id="SSF51261">
    <property type="entry name" value="Duplicated hybrid motif"/>
    <property type="match status" value="1"/>
</dbReference>
<dbReference type="CDD" id="cd12797">
    <property type="entry name" value="M23_peptidase"/>
    <property type="match status" value="1"/>
</dbReference>
<protein>
    <submittedName>
        <fullName evidence="6">Peptidase M23</fullName>
    </submittedName>
</protein>
<name>A0A4R4FJ14_9FIRM</name>
<gene>
    <name evidence="6" type="ORF">E1963_05335</name>
</gene>
<dbReference type="InterPro" id="IPR016047">
    <property type="entry name" value="M23ase_b-sheet_dom"/>
</dbReference>
<evidence type="ECO:0000259" key="5">
    <source>
        <dbReference type="Pfam" id="PF24568"/>
    </source>
</evidence>
<evidence type="ECO:0000256" key="2">
    <source>
        <dbReference type="SAM" id="Coils"/>
    </source>
</evidence>
<dbReference type="GO" id="GO:0004222">
    <property type="term" value="F:metalloendopeptidase activity"/>
    <property type="evidence" value="ECO:0007669"/>
    <property type="project" value="TreeGrafter"/>
</dbReference>
<keyword evidence="1 3" id="KW-0732">Signal</keyword>